<dbReference type="InterPro" id="IPR023214">
    <property type="entry name" value="HAD_sf"/>
</dbReference>
<gene>
    <name evidence="1" type="ORF">METZ01_LOCUS287772</name>
</gene>
<reference evidence="1" key="1">
    <citation type="submission" date="2018-05" db="EMBL/GenBank/DDBJ databases">
        <authorList>
            <person name="Lanie J.A."/>
            <person name="Ng W.-L."/>
            <person name="Kazmierczak K.M."/>
            <person name="Andrzejewski T.M."/>
            <person name="Davidsen T.M."/>
            <person name="Wayne K.J."/>
            <person name="Tettelin H."/>
            <person name="Glass J.I."/>
            <person name="Rusch D."/>
            <person name="Podicherti R."/>
            <person name="Tsui H.-C.T."/>
            <person name="Winkler M.E."/>
        </authorList>
    </citation>
    <scope>NUCLEOTIDE SEQUENCE</scope>
</reference>
<dbReference type="EMBL" id="UINC01086450">
    <property type="protein sequence ID" value="SVC34918.1"/>
    <property type="molecule type" value="Genomic_DNA"/>
</dbReference>
<protein>
    <recommendedName>
        <fullName evidence="2">Haloacid dehalogenase-like hydrolase</fullName>
    </recommendedName>
</protein>
<accession>A0A382LDP0</accession>
<feature type="non-terminal residue" evidence="1">
    <location>
        <position position="324"/>
    </location>
</feature>
<name>A0A382LDP0_9ZZZZ</name>
<organism evidence="1">
    <name type="scientific">marine metagenome</name>
    <dbReference type="NCBI Taxonomy" id="408172"/>
    <lineage>
        <taxon>unclassified sequences</taxon>
        <taxon>metagenomes</taxon>
        <taxon>ecological metagenomes</taxon>
    </lineage>
</organism>
<dbReference type="AlphaFoldDB" id="A0A382LDP0"/>
<dbReference type="SUPFAM" id="SSF56784">
    <property type="entry name" value="HAD-like"/>
    <property type="match status" value="1"/>
</dbReference>
<evidence type="ECO:0000313" key="1">
    <source>
        <dbReference type="EMBL" id="SVC34918.1"/>
    </source>
</evidence>
<proteinExistence type="predicted"/>
<evidence type="ECO:0008006" key="2">
    <source>
        <dbReference type="Google" id="ProtNLM"/>
    </source>
</evidence>
<dbReference type="InterPro" id="IPR036412">
    <property type="entry name" value="HAD-like_sf"/>
</dbReference>
<sequence length="324" mass="37853">MLKKVAIFADFDLTLTEEYQQIPLVNHYLEQYKKFYNSPKILEHYRKFDSTFSFKQPGDFFKILHVKRDEILAHDKTSRIQNGITWLGQLLCDKQEGFPLEDLTLEKLYELGKQIKMTTGCLECFTKLKEDWKNKGIDVHIFVVSVGLKTLIRGAIDGYMETNNIKQNPIDGIYSAEISETIIEIDNKKKHMFEVISVIEDYSKTEIAYEIAKGGKLNRDKKFTGNDYVIPHNKFIVLGDGFSDIPMFRFFRKKGGKGIMVYKKGCMSSYLKARSNSFDNVDYLLERDYTPIPQNPLWYYLNKVISDVSYKECKHSEVSIYNYK</sequence>
<dbReference type="Gene3D" id="3.40.50.1000">
    <property type="entry name" value="HAD superfamily/HAD-like"/>
    <property type="match status" value="1"/>
</dbReference>